<organism evidence="1 2">
    <name type="scientific">Pluteus cervinus</name>
    <dbReference type="NCBI Taxonomy" id="181527"/>
    <lineage>
        <taxon>Eukaryota</taxon>
        <taxon>Fungi</taxon>
        <taxon>Dikarya</taxon>
        <taxon>Basidiomycota</taxon>
        <taxon>Agaricomycotina</taxon>
        <taxon>Agaricomycetes</taxon>
        <taxon>Agaricomycetidae</taxon>
        <taxon>Agaricales</taxon>
        <taxon>Pluteineae</taxon>
        <taxon>Pluteaceae</taxon>
        <taxon>Pluteus</taxon>
    </lineage>
</organism>
<proteinExistence type="predicted"/>
<name>A0ACD3ALS4_9AGAR</name>
<evidence type="ECO:0000313" key="1">
    <source>
        <dbReference type="EMBL" id="TFK66552.1"/>
    </source>
</evidence>
<reference evidence="1 2" key="1">
    <citation type="journal article" date="2019" name="Nat. Ecol. Evol.">
        <title>Megaphylogeny resolves global patterns of mushroom evolution.</title>
        <authorList>
            <person name="Varga T."/>
            <person name="Krizsan K."/>
            <person name="Foldi C."/>
            <person name="Dima B."/>
            <person name="Sanchez-Garcia M."/>
            <person name="Sanchez-Ramirez S."/>
            <person name="Szollosi G.J."/>
            <person name="Szarkandi J.G."/>
            <person name="Papp V."/>
            <person name="Albert L."/>
            <person name="Andreopoulos W."/>
            <person name="Angelini C."/>
            <person name="Antonin V."/>
            <person name="Barry K.W."/>
            <person name="Bougher N.L."/>
            <person name="Buchanan P."/>
            <person name="Buyck B."/>
            <person name="Bense V."/>
            <person name="Catcheside P."/>
            <person name="Chovatia M."/>
            <person name="Cooper J."/>
            <person name="Damon W."/>
            <person name="Desjardin D."/>
            <person name="Finy P."/>
            <person name="Geml J."/>
            <person name="Haridas S."/>
            <person name="Hughes K."/>
            <person name="Justo A."/>
            <person name="Karasinski D."/>
            <person name="Kautmanova I."/>
            <person name="Kiss B."/>
            <person name="Kocsube S."/>
            <person name="Kotiranta H."/>
            <person name="LaButti K.M."/>
            <person name="Lechner B.E."/>
            <person name="Liimatainen K."/>
            <person name="Lipzen A."/>
            <person name="Lukacs Z."/>
            <person name="Mihaltcheva S."/>
            <person name="Morgado L.N."/>
            <person name="Niskanen T."/>
            <person name="Noordeloos M.E."/>
            <person name="Ohm R.A."/>
            <person name="Ortiz-Santana B."/>
            <person name="Ovrebo C."/>
            <person name="Racz N."/>
            <person name="Riley R."/>
            <person name="Savchenko A."/>
            <person name="Shiryaev A."/>
            <person name="Soop K."/>
            <person name="Spirin V."/>
            <person name="Szebenyi C."/>
            <person name="Tomsovsky M."/>
            <person name="Tulloss R.E."/>
            <person name="Uehling J."/>
            <person name="Grigoriev I.V."/>
            <person name="Vagvolgyi C."/>
            <person name="Papp T."/>
            <person name="Martin F.M."/>
            <person name="Miettinen O."/>
            <person name="Hibbett D.S."/>
            <person name="Nagy L.G."/>
        </authorList>
    </citation>
    <scope>NUCLEOTIDE SEQUENCE [LARGE SCALE GENOMIC DNA]</scope>
    <source>
        <strain evidence="1 2">NL-1719</strain>
    </source>
</reference>
<evidence type="ECO:0000313" key="2">
    <source>
        <dbReference type="Proteomes" id="UP000308600"/>
    </source>
</evidence>
<sequence length="334" mass="35942">MPLPRINSRTPLVNEVSDDKHTASNSPVLPLHNDSPKTSLRFLSSMNITLSTFSPRKSRHRTAFLALIALVLLSTYAICLNVQPFSQSPAVPSSQLSSADRIAAALENLRKSRLGDVNPNGVSPVLEDDNDDTKDGVSASSSSSSWWSSSSSSSGSNRGSSGSSREQIKLSEAEELAAVSSFLASLPQNVLPPHVDPSLPLDPQLILDFDTTSSRAHDEVQTLVNDVWARNPVFLYAKHFSATSREAKSILSGYNLRPEPTIIDVDVRDDADVLGPLLTRLTHLDDLPVLLIGGKVIGGIEEMRLARASGELKELIQEAGGIVDGKKPKGGRKH</sequence>
<accession>A0ACD3ALS4</accession>
<keyword evidence="2" id="KW-1185">Reference proteome</keyword>
<protein>
    <submittedName>
        <fullName evidence="1">Uncharacterized protein</fullName>
    </submittedName>
</protein>
<gene>
    <name evidence="1" type="ORF">BDN72DRAFT_859836</name>
</gene>
<dbReference type="EMBL" id="ML208402">
    <property type="protein sequence ID" value="TFK66552.1"/>
    <property type="molecule type" value="Genomic_DNA"/>
</dbReference>
<dbReference type="Proteomes" id="UP000308600">
    <property type="component" value="Unassembled WGS sequence"/>
</dbReference>